<dbReference type="OrthoDB" id="9803619at2"/>
<dbReference type="EMBL" id="FRAD01000004">
    <property type="protein sequence ID" value="SHJ56956.1"/>
    <property type="molecule type" value="Genomic_DNA"/>
</dbReference>
<dbReference type="InterPro" id="IPR003607">
    <property type="entry name" value="HD/PDEase_dom"/>
</dbReference>
<keyword evidence="1" id="KW-0378">Hydrolase</keyword>
<evidence type="ECO:0000259" key="2">
    <source>
        <dbReference type="PROSITE" id="PS51831"/>
    </source>
</evidence>
<dbReference type="STRING" id="1121331.SAMN02745248_00428"/>
<protein>
    <submittedName>
        <fullName evidence="3">dGTPase</fullName>
    </submittedName>
</protein>
<gene>
    <name evidence="3" type="ORF">SAMN02745248_00428</name>
</gene>
<name>A0A1M6KDC8_9CLOT</name>
<evidence type="ECO:0000313" key="4">
    <source>
        <dbReference type="Proteomes" id="UP000183952"/>
    </source>
</evidence>
<keyword evidence="4" id="KW-1185">Reference proteome</keyword>
<proteinExistence type="predicted"/>
<dbReference type="SMART" id="SM00471">
    <property type="entry name" value="HDc"/>
    <property type="match status" value="1"/>
</dbReference>
<dbReference type="CDD" id="cd00077">
    <property type="entry name" value="HDc"/>
    <property type="match status" value="1"/>
</dbReference>
<dbReference type="Gene3D" id="1.10.3210.10">
    <property type="entry name" value="Hypothetical protein af1432"/>
    <property type="match status" value="1"/>
</dbReference>
<dbReference type="SUPFAM" id="SSF109604">
    <property type="entry name" value="HD-domain/PDEase-like"/>
    <property type="match status" value="1"/>
</dbReference>
<sequence>MCNKFAKVAMTKDNEKWQHCIGREKAIYHRQDDIRTEFGRDYTRILHCLAYRRLKHKTQVFFNTQNDHICTRMEHVAHVESISYSIARELGLNTELTKAIAMAHDLGHAPFGHTCEKIIEELYREQGFPDERFWHEKNGLRFVDKIELLENCNGEHCNLNLTYAVRDGIISHCGEVDDNGLFPRAEAIDFIDFQNPGQFNPYTWEGCIVKVADKIAYLGRDIEDAIDVGLISRENLKELNDIIAPCDIGYINTSKVIHELISDLVKHSSPDNGIVFSDKTMTMIKNIKAFNYRVIYGNERMKYFHEYSSLIVKSLFKALFQCYDEKGATSTMLILRKNQKYYNELMGGFADWLTKYCDIEENKQHGKSGGKQATYKNEKIYGNLQSRKDYMQSVVDYISGMTDSYAIKCFEELVTF</sequence>
<reference evidence="3 4" key="1">
    <citation type="submission" date="2016-11" db="EMBL/GenBank/DDBJ databases">
        <authorList>
            <person name="Jaros S."/>
            <person name="Januszkiewicz K."/>
            <person name="Wedrychowicz H."/>
        </authorList>
    </citation>
    <scope>NUCLEOTIDE SEQUENCE [LARGE SCALE GENOMIC DNA]</scope>
    <source>
        <strain evidence="3 4">DSM 3090</strain>
    </source>
</reference>
<evidence type="ECO:0000313" key="3">
    <source>
        <dbReference type="EMBL" id="SHJ56956.1"/>
    </source>
</evidence>
<dbReference type="AlphaFoldDB" id="A0A1M6KDC8"/>
<dbReference type="PROSITE" id="PS51831">
    <property type="entry name" value="HD"/>
    <property type="match status" value="1"/>
</dbReference>
<dbReference type="InterPro" id="IPR006674">
    <property type="entry name" value="HD_domain"/>
</dbReference>
<dbReference type="Pfam" id="PF01966">
    <property type="entry name" value="HD"/>
    <property type="match status" value="1"/>
</dbReference>
<dbReference type="GO" id="GO:0016787">
    <property type="term" value="F:hydrolase activity"/>
    <property type="evidence" value="ECO:0007669"/>
    <property type="project" value="UniProtKB-KW"/>
</dbReference>
<dbReference type="InterPro" id="IPR051094">
    <property type="entry name" value="Diverse_Catalytic_Enzymes"/>
</dbReference>
<evidence type="ECO:0000256" key="1">
    <source>
        <dbReference type="ARBA" id="ARBA00022801"/>
    </source>
</evidence>
<accession>A0A1M6KDC8</accession>
<dbReference type="RefSeq" id="WP_072901804.1">
    <property type="nucleotide sequence ID" value="NZ_FRAD01000004.1"/>
</dbReference>
<feature type="domain" description="HD" evidence="2">
    <location>
        <begin position="72"/>
        <end position="218"/>
    </location>
</feature>
<dbReference type="PANTHER" id="PTHR35795">
    <property type="entry name" value="SLR1885 PROTEIN"/>
    <property type="match status" value="1"/>
</dbReference>
<organism evidence="3 4">
    <name type="scientific">Hathewaya proteolytica DSM 3090</name>
    <dbReference type="NCBI Taxonomy" id="1121331"/>
    <lineage>
        <taxon>Bacteria</taxon>
        <taxon>Bacillati</taxon>
        <taxon>Bacillota</taxon>
        <taxon>Clostridia</taxon>
        <taxon>Eubacteriales</taxon>
        <taxon>Clostridiaceae</taxon>
        <taxon>Hathewaya</taxon>
    </lineage>
</organism>
<dbReference type="InterPro" id="IPR026875">
    <property type="entry name" value="PHydrolase_assoc_dom"/>
</dbReference>
<dbReference type="Proteomes" id="UP000183952">
    <property type="component" value="Unassembled WGS sequence"/>
</dbReference>
<dbReference type="Pfam" id="PF13286">
    <property type="entry name" value="HD_assoc"/>
    <property type="match status" value="1"/>
</dbReference>
<dbReference type="PANTHER" id="PTHR35795:SF1">
    <property type="entry name" value="BIS(5'-NUCLEOSYL)-TETRAPHOSPHATASE, SYMMETRICAL"/>
    <property type="match status" value="1"/>
</dbReference>